<dbReference type="AlphaFoldDB" id="A0A1C6RE00"/>
<dbReference type="InterPro" id="IPR036514">
    <property type="entry name" value="SGNH_hydro_sf"/>
</dbReference>
<dbReference type="Pfam" id="PF13472">
    <property type="entry name" value="Lipase_GDSL_2"/>
    <property type="match status" value="1"/>
</dbReference>
<dbReference type="Gene3D" id="2.80.10.50">
    <property type="match status" value="1"/>
</dbReference>
<accession>A0A1C6RE00</accession>
<proteinExistence type="predicted"/>
<feature type="domain" description="SGNH hydrolase-type esterase" evidence="3">
    <location>
        <begin position="208"/>
        <end position="480"/>
    </location>
</feature>
<dbReference type="InterPro" id="IPR037460">
    <property type="entry name" value="SEST-like"/>
</dbReference>
<dbReference type="InterPro" id="IPR035992">
    <property type="entry name" value="Ricin_B-like_lectins"/>
</dbReference>
<name>A0A1C6RE00_9ACTN</name>
<dbReference type="GO" id="GO:0004806">
    <property type="term" value="F:triacylglycerol lipase activity"/>
    <property type="evidence" value="ECO:0007669"/>
    <property type="project" value="TreeGrafter"/>
</dbReference>
<dbReference type="SUPFAM" id="SSF50370">
    <property type="entry name" value="Ricin B-like lectins"/>
    <property type="match status" value="1"/>
</dbReference>
<dbReference type="InterPro" id="IPR013830">
    <property type="entry name" value="SGNH_hydro"/>
</dbReference>
<evidence type="ECO:0000256" key="2">
    <source>
        <dbReference type="PIRSR" id="PIRSR637460-2"/>
    </source>
</evidence>
<dbReference type="EMBL" id="FMHT01000003">
    <property type="protein sequence ID" value="SCL15331.1"/>
    <property type="molecule type" value="Genomic_DNA"/>
</dbReference>
<gene>
    <name evidence="4" type="ORF">GA0070616_0697</name>
</gene>
<dbReference type="Proteomes" id="UP000199699">
    <property type="component" value="Unassembled WGS sequence"/>
</dbReference>
<evidence type="ECO:0000256" key="1">
    <source>
        <dbReference type="PIRSR" id="PIRSR637460-1"/>
    </source>
</evidence>
<dbReference type="GO" id="GO:0019433">
    <property type="term" value="P:triglyceride catabolic process"/>
    <property type="evidence" value="ECO:0007669"/>
    <property type="project" value="TreeGrafter"/>
</dbReference>
<feature type="active site" description="Nucleophile" evidence="1">
    <location>
        <position position="212"/>
    </location>
</feature>
<dbReference type="PANTHER" id="PTHR37981">
    <property type="entry name" value="LIPASE 2"/>
    <property type="match status" value="1"/>
</dbReference>
<dbReference type="SUPFAM" id="SSF52266">
    <property type="entry name" value="SGNH hydrolase"/>
    <property type="match status" value="1"/>
</dbReference>
<dbReference type="OrthoDB" id="5503950at2"/>
<reference evidence="4 5" key="1">
    <citation type="submission" date="2016-06" db="EMBL/GenBank/DDBJ databases">
        <authorList>
            <person name="Kjaerup R.B."/>
            <person name="Dalgaard T.S."/>
            <person name="Juul-Madsen H.R."/>
        </authorList>
    </citation>
    <scope>NUCLEOTIDE SEQUENCE [LARGE SCALE GENOMIC DNA]</scope>
    <source>
        <strain evidence="4 5">DSM 43818</strain>
    </source>
</reference>
<evidence type="ECO:0000313" key="5">
    <source>
        <dbReference type="Proteomes" id="UP000199699"/>
    </source>
</evidence>
<dbReference type="CDD" id="cd01823">
    <property type="entry name" value="SEST_like"/>
    <property type="match status" value="1"/>
</dbReference>
<feature type="disulfide bond" evidence="2">
    <location>
        <begin position="339"/>
        <end position="349"/>
    </location>
</feature>
<keyword evidence="4" id="KW-0378">Hydrolase</keyword>
<dbReference type="PROSITE" id="PS50231">
    <property type="entry name" value="RICIN_B_LECTIN"/>
    <property type="match status" value="1"/>
</dbReference>
<dbReference type="RefSeq" id="WP_091076024.1">
    <property type="nucleotide sequence ID" value="NZ_FMHT01000003.1"/>
</dbReference>
<evidence type="ECO:0000259" key="3">
    <source>
        <dbReference type="Pfam" id="PF13472"/>
    </source>
</evidence>
<keyword evidence="5" id="KW-1185">Reference proteome</keyword>
<dbReference type="PANTHER" id="PTHR37981:SF1">
    <property type="entry name" value="SGNH HYDROLASE-TYPE ESTERASE DOMAIN-CONTAINING PROTEIN"/>
    <property type="match status" value="1"/>
</dbReference>
<evidence type="ECO:0000313" key="4">
    <source>
        <dbReference type="EMBL" id="SCL15331.1"/>
    </source>
</evidence>
<feature type="active site" evidence="1">
    <location>
        <position position="474"/>
    </location>
</feature>
<dbReference type="CDD" id="cd00161">
    <property type="entry name" value="beta-trefoil_Ricin-like"/>
    <property type="match status" value="1"/>
</dbReference>
<sequence length="491" mass="53400">MIGTADGPSARGPRRLLPEPLNRPTRPWFVRRLAAVLVATLVAGLAVVAGAGAPAQAAVISSGAGRMFYFLGHGDMCLGVPEPAFSNYAINATVTTWSCEGNHRQKWERISSGKIVAGNGVCLGMLNPSATDSPVTTRSCNNTSGMVWNISSHPQGGHYYETRNSNGVKLCLSARWNGYTFIPHATGCVNIWDQRFYLDWHTKFRYVALGDSFSAGNGAGNYVDTKCYNSWDNYANKLDDAFREAGRTVPFTWSFGPSCGGAQTGLGGLVYWAQTGGGYWTPQATKDGYTRSAQTGFLNQTLNLATGGYGSQFNGAETAVATITIGGNDLGFSGLLKDCVLDPYWPQDCTRGNTEQVLTNAMPTLRTRLKDIYLDMGRKAPNAQIRVPNYPLPVATSDPWNCRVGISDTEIGMLTRTQNRLNQTIQDAVNDARTVLGTRLRVVDIATSFRTHTACAADPWTTGNQGFDTNDWYHLNARGHMEMARLIRNTL</sequence>
<organism evidence="4 5">
    <name type="scientific">Micromonospora nigra</name>
    <dbReference type="NCBI Taxonomy" id="145857"/>
    <lineage>
        <taxon>Bacteria</taxon>
        <taxon>Bacillati</taxon>
        <taxon>Actinomycetota</taxon>
        <taxon>Actinomycetes</taxon>
        <taxon>Micromonosporales</taxon>
        <taxon>Micromonosporaceae</taxon>
        <taxon>Micromonospora</taxon>
    </lineage>
</organism>
<dbReference type="STRING" id="145857.GA0070616_0697"/>
<feature type="disulfide bond" evidence="2">
    <location>
        <begin position="227"/>
        <end position="259"/>
    </location>
</feature>
<dbReference type="Gene3D" id="3.40.50.1110">
    <property type="entry name" value="SGNH hydrolase"/>
    <property type="match status" value="1"/>
</dbReference>
<keyword evidence="2" id="KW-1015">Disulfide bond</keyword>
<feature type="disulfide bond" evidence="2">
    <location>
        <begin position="402"/>
        <end position="455"/>
    </location>
</feature>
<protein>
    <submittedName>
        <fullName evidence="4">GDSL-like Lipase/Acylhydrolase family protein</fullName>
    </submittedName>
</protein>